<name>A0A7X1FPR6_9SPHN</name>
<protein>
    <recommendedName>
        <fullName evidence="4">C-type lysozyme inhibitor domain-containing protein</fullName>
    </recommendedName>
</protein>
<dbReference type="AlphaFoldDB" id="A0A7X1FPR6"/>
<evidence type="ECO:0000313" key="3">
    <source>
        <dbReference type="Proteomes" id="UP000566813"/>
    </source>
</evidence>
<gene>
    <name evidence="2" type="ORF">H7F51_04335</name>
</gene>
<accession>A0A7X1FPR6</accession>
<sequence>MTKPAVATLLVLPLLSSACHQGESAAQQAAEDARAVAMVEAVQTAAPPPAPIELQPITAADIEKNGIYGAGCSLVPAAQPGGDPVMMANDRRAAIKLAGRFVTFAADMGSPVLAVGTRGHYVGKAQTLTIARSPGDGTSLGQDAMRWEGSVTVRDAHDQLVYSASGELTCSS</sequence>
<evidence type="ECO:0008006" key="4">
    <source>
        <dbReference type="Google" id="ProtNLM"/>
    </source>
</evidence>
<evidence type="ECO:0000256" key="1">
    <source>
        <dbReference type="SAM" id="SignalP"/>
    </source>
</evidence>
<organism evidence="2 3">
    <name type="scientific">Novosphingobium flavum</name>
    <dbReference type="NCBI Taxonomy" id="1778672"/>
    <lineage>
        <taxon>Bacteria</taxon>
        <taxon>Pseudomonadati</taxon>
        <taxon>Pseudomonadota</taxon>
        <taxon>Alphaproteobacteria</taxon>
        <taxon>Sphingomonadales</taxon>
        <taxon>Sphingomonadaceae</taxon>
        <taxon>Novosphingobium</taxon>
    </lineage>
</organism>
<feature type="signal peptide" evidence="1">
    <location>
        <begin position="1"/>
        <end position="21"/>
    </location>
</feature>
<dbReference type="PROSITE" id="PS51257">
    <property type="entry name" value="PROKAR_LIPOPROTEIN"/>
    <property type="match status" value="1"/>
</dbReference>
<keyword evidence="1" id="KW-0732">Signal</keyword>
<dbReference type="EMBL" id="JACLAW010000003">
    <property type="protein sequence ID" value="MBC2664744.1"/>
    <property type="molecule type" value="Genomic_DNA"/>
</dbReference>
<dbReference type="RefSeq" id="WP_185663017.1">
    <property type="nucleotide sequence ID" value="NZ_JACLAW010000003.1"/>
</dbReference>
<feature type="chain" id="PRO_5031094768" description="C-type lysozyme inhibitor domain-containing protein" evidence="1">
    <location>
        <begin position="22"/>
        <end position="172"/>
    </location>
</feature>
<reference evidence="2 3" key="1">
    <citation type="submission" date="2020-08" db="EMBL/GenBank/DDBJ databases">
        <title>The genome sequence of type strain Novosphingobium flavum NBRC 111647.</title>
        <authorList>
            <person name="Liu Y."/>
        </authorList>
    </citation>
    <scope>NUCLEOTIDE SEQUENCE [LARGE SCALE GENOMIC DNA]</scope>
    <source>
        <strain evidence="2 3">NBRC 111647</strain>
    </source>
</reference>
<proteinExistence type="predicted"/>
<dbReference type="Proteomes" id="UP000566813">
    <property type="component" value="Unassembled WGS sequence"/>
</dbReference>
<evidence type="ECO:0000313" key="2">
    <source>
        <dbReference type="EMBL" id="MBC2664744.1"/>
    </source>
</evidence>
<comment type="caution">
    <text evidence="2">The sequence shown here is derived from an EMBL/GenBank/DDBJ whole genome shotgun (WGS) entry which is preliminary data.</text>
</comment>
<keyword evidence="3" id="KW-1185">Reference proteome</keyword>